<keyword evidence="3" id="KW-1185">Reference proteome</keyword>
<reference evidence="3" key="1">
    <citation type="journal article" date="2011" name="MBio">
        <title>Novel metabolic attributes of the genus Cyanothece, comprising a group of unicellular nitrogen-fixing Cyanobacteria.</title>
        <authorList>
            <person name="Bandyopadhyay A."/>
            <person name="Elvitigala T."/>
            <person name="Welsh E."/>
            <person name="Stockel J."/>
            <person name="Liberton M."/>
            <person name="Min H."/>
            <person name="Sherman L.A."/>
            <person name="Pakrasi H.B."/>
        </authorList>
    </citation>
    <scope>NUCLEOTIDE SEQUENCE [LARGE SCALE GENOMIC DNA]</scope>
    <source>
        <strain evidence="3">PCC 7822</strain>
    </source>
</reference>
<dbReference type="InterPro" id="IPR010331">
    <property type="entry name" value="ExoD"/>
</dbReference>
<proteinExistence type="predicted"/>
<feature type="transmembrane region" description="Helical" evidence="1">
    <location>
        <begin position="167"/>
        <end position="192"/>
    </location>
</feature>
<feature type="transmembrane region" description="Helical" evidence="1">
    <location>
        <begin position="115"/>
        <end position="141"/>
    </location>
</feature>
<dbReference type="HOGENOM" id="CLU_093444_0_1_3"/>
<protein>
    <submittedName>
        <fullName evidence="2">Exopolysaccharide synthesis ExoD</fullName>
    </submittedName>
</protein>
<feature type="transmembrane region" description="Helical" evidence="1">
    <location>
        <begin position="26"/>
        <end position="48"/>
    </location>
</feature>
<evidence type="ECO:0000313" key="3">
    <source>
        <dbReference type="Proteomes" id="UP000008206"/>
    </source>
</evidence>
<evidence type="ECO:0000313" key="2">
    <source>
        <dbReference type="EMBL" id="ADN15263.1"/>
    </source>
</evidence>
<keyword evidence="1" id="KW-1133">Transmembrane helix</keyword>
<keyword evidence="1" id="KW-0812">Transmembrane</keyword>
<dbReference type="AlphaFoldDB" id="E0UCR9"/>
<dbReference type="PANTHER" id="PTHR41795">
    <property type="entry name" value="EXOPOLYSACCHARIDE SYNTHESIS PROTEIN"/>
    <property type="match status" value="1"/>
</dbReference>
<gene>
    <name evidence="2" type="ordered locus">Cyan7822_3313</name>
</gene>
<dbReference type="KEGG" id="cyj:Cyan7822_3313"/>
<dbReference type="eggNOG" id="COG3932">
    <property type="taxonomic scope" value="Bacteria"/>
</dbReference>
<feature type="transmembrane region" description="Helical" evidence="1">
    <location>
        <begin position="54"/>
        <end position="74"/>
    </location>
</feature>
<name>E0UCR9_GLOV7</name>
<dbReference type="OrthoDB" id="484884at2"/>
<dbReference type="Pfam" id="PF06055">
    <property type="entry name" value="ExoD"/>
    <property type="match status" value="1"/>
</dbReference>
<accession>E0UCR9</accession>
<sequence length="206" mass="22549">MTKLSLELQRFFFEEERASKIQLSDLLSLAGERIFGFLLVILSLPSALPLPAPGYSTPFGILIFLLAIQLILGAKMPWLPEKIMQTSVKLETVQKVIQAALPALERIERLSQPRIAYICTSLPGRIILGIAIAVMALSMIIPLPGTNTLPAMGIFITAFGLQEDDGFISLIGLLFCLIAGFLSSSIIWATIWGSLNLLDFMKSQLS</sequence>
<evidence type="ECO:0000256" key="1">
    <source>
        <dbReference type="SAM" id="Phobius"/>
    </source>
</evidence>
<dbReference type="RefSeq" id="WP_013323332.1">
    <property type="nucleotide sequence ID" value="NC_014501.1"/>
</dbReference>
<dbReference type="EMBL" id="CP002198">
    <property type="protein sequence ID" value="ADN15263.1"/>
    <property type="molecule type" value="Genomic_DNA"/>
</dbReference>
<dbReference type="PANTHER" id="PTHR41795:SF1">
    <property type="entry name" value="EXOPOLYSACCHARIDE SYNTHESIS PROTEIN"/>
    <property type="match status" value="1"/>
</dbReference>
<dbReference type="STRING" id="497965.Cyan7822_3313"/>
<keyword evidence="1" id="KW-0472">Membrane</keyword>
<dbReference type="PIRSF" id="PIRSF033239">
    <property type="entry name" value="ExoD"/>
    <property type="match status" value="1"/>
</dbReference>
<organism evidence="2 3">
    <name type="scientific">Gloeothece verrucosa (strain PCC 7822)</name>
    <name type="common">Cyanothece sp. (strain PCC 7822)</name>
    <dbReference type="NCBI Taxonomy" id="497965"/>
    <lineage>
        <taxon>Bacteria</taxon>
        <taxon>Bacillati</taxon>
        <taxon>Cyanobacteriota</taxon>
        <taxon>Cyanophyceae</taxon>
        <taxon>Oscillatoriophycideae</taxon>
        <taxon>Chroococcales</taxon>
        <taxon>Aphanothecaceae</taxon>
        <taxon>Gloeothece</taxon>
        <taxon>Gloeothece verrucosa</taxon>
    </lineage>
</organism>
<dbReference type="Proteomes" id="UP000008206">
    <property type="component" value="Chromosome"/>
</dbReference>